<dbReference type="AlphaFoldDB" id="A0A060ZSU8"/>
<accession>A0A060ZSU8</accession>
<dbReference type="HOGENOM" id="CLU_2829409_0_0_11"/>
<dbReference type="EMBL" id="LK022848">
    <property type="protein sequence ID" value="CDR06087.1"/>
    <property type="molecule type" value="Genomic_DNA"/>
</dbReference>
<reference evidence="1" key="1">
    <citation type="submission" date="2014-05" db="EMBL/GenBank/DDBJ databases">
        <authorList>
            <person name="Horn Fabian"/>
        </authorList>
    </citation>
    <scope>NUCLEOTIDE SEQUENCE</scope>
</reference>
<organism evidence="1">
    <name type="scientific">Streptomyces iranensis</name>
    <dbReference type="NCBI Taxonomy" id="576784"/>
    <lineage>
        <taxon>Bacteria</taxon>
        <taxon>Bacillati</taxon>
        <taxon>Actinomycetota</taxon>
        <taxon>Actinomycetes</taxon>
        <taxon>Kitasatosporales</taxon>
        <taxon>Streptomycetaceae</taxon>
        <taxon>Streptomyces</taxon>
        <taxon>Streptomyces violaceusniger group</taxon>
    </lineage>
</organism>
<gene>
    <name evidence="1" type="ORF">SIRAN3002</name>
</gene>
<protein>
    <submittedName>
        <fullName evidence="1">Uncharacterized protein</fullName>
    </submittedName>
</protein>
<evidence type="ECO:0000313" key="1">
    <source>
        <dbReference type="EMBL" id="CDR06087.1"/>
    </source>
</evidence>
<proteinExistence type="predicted"/>
<name>A0A060ZSU8_9ACTN</name>
<sequence>MSPVLGFAAVCIMTRRTWLLVHLGCLDQIRAAEAEVMAVAWLVPRDVQTLFPQRMGISSPIATSPT</sequence>